<dbReference type="AlphaFoldDB" id="A0A3G2L389"/>
<sequence length="168" mass="18526">MKKMNRILPILFFIAAFYVSRAQELPESKAPTVLDNQINTSGGTALTSKGSISYSIGSLLVSGNLIASNQSNDINLTAKTSTKNVSIEPAEVLAYPNPTTDYILVDITDFDLENAQYQLFDYAGRLLDNGLIETATTKIPMAHLKKSYYLLKITVLNSFEQTLQIIKL</sequence>
<keyword evidence="1" id="KW-0732">Signal</keyword>
<dbReference type="NCBIfam" id="TIGR04183">
    <property type="entry name" value="Por_Secre_tail"/>
    <property type="match status" value="1"/>
</dbReference>
<keyword evidence="4" id="KW-1185">Reference proteome</keyword>
<evidence type="ECO:0000259" key="2">
    <source>
        <dbReference type="Pfam" id="PF18962"/>
    </source>
</evidence>
<dbReference type="Proteomes" id="UP000276309">
    <property type="component" value="Chromosome"/>
</dbReference>
<evidence type="ECO:0000256" key="1">
    <source>
        <dbReference type="ARBA" id="ARBA00022729"/>
    </source>
</evidence>
<evidence type="ECO:0000313" key="4">
    <source>
        <dbReference type="Proteomes" id="UP000276309"/>
    </source>
</evidence>
<dbReference type="InterPro" id="IPR026444">
    <property type="entry name" value="Secre_tail"/>
</dbReference>
<dbReference type="EMBL" id="CP032050">
    <property type="protein sequence ID" value="AYN66671.1"/>
    <property type="molecule type" value="Genomic_DNA"/>
</dbReference>
<dbReference type="OrthoDB" id="1352409at2"/>
<proteinExistence type="predicted"/>
<accession>A0A3G2L389</accession>
<feature type="domain" description="Secretion system C-terminal sorting" evidence="2">
    <location>
        <begin position="95"/>
        <end position="157"/>
    </location>
</feature>
<evidence type="ECO:0000313" key="3">
    <source>
        <dbReference type="EMBL" id="AYN66671.1"/>
    </source>
</evidence>
<protein>
    <submittedName>
        <fullName evidence="3">T9SS C-terminal target domain-containing protein</fullName>
    </submittedName>
</protein>
<dbReference type="KEGG" id="emar:D1013_04370"/>
<name>A0A3G2L389_9FLAO</name>
<gene>
    <name evidence="3" type="ORF">D1013_04370</name>
</gene>
<organism evidence="3 4">
    <name type="scientific">Euzebyella marina</name>
    <dbReference type="NCBI Taxonomy" id="1761453"/>
    <lineage>
        <taxon>Bacteria</taxon>
        <taxon>Pseudomonadati</taxon>
        <taxon>Bacteroidota</taxon>
        <taxon>Flavobacteriia</taxon>
        <taxon>Flavobacteriales</taxon>
        <taxon>Flavobacteriaceae</taxon>
        <taxon>Euzebyella</taxon>
    </lineage>
</organism>
<dbReference type="Pfam" id="PF18962">
    <property type="entry name" value="Por_Secre_tail"/>
    <property type="match status" value="1"/>
</dbReference>
<reference evidence="3 4" key="1">
    <citation type="submission" date="2018-08" db="EMBL/GenBank/DDBJ databases">
        <title>The reduced genetic potential of extracellular carbohydrate catabolism in Euzebyella marina RN62, a Flavobacteriia bacterium isolated from the hadal water.</title>
        <authorList>
            <person name="Xue C."/>
        </authorList>
    </citation>
    <scope>NUCLEOTIDE SEQUENCE [LARGE SCALE GENOMIC DNA]</scope>
    <source>
        <strain evidence="3 4">RN62</strain>
    </source>
</reference>